<keyword evidence="2" id="KW-1185">Reference proteome</keyword>
<comment type="caution">
    <text evidence="1">The sequence shown here is derived from an EMBL/GenBank/DDBJ whole genome shotgun (WGS) entry which is preliminary data.</text>
</comment>
<dbReference type="AlphaFoldDB" id="A0A8H6J7U2"/>
<evidence type="ECO:0000313" key="1">
    <source>
        <dbReference type="EMBL" id="KAF6807606.1"/>
    </source>
</evidence>
<reference evidence="1 2" key="1">
    <citation type="journal article" date="2020" name="Phytopathology">
        <title>Genome Sequence Resources of Colletotrichum truncatum, C. plurivorum, C. musicola, and C. sojae: Four Species Pathogenic to Soybean (Glycine max).</title>
        <authorList>
            <person name="Rogerio F."/>
            <person name="Boufleur T.R."/>
            <person name="Ciampi-Guillardi M."/>
            <person name="Sukno S.A."/>
            <person name="Thon M.R."/>
            <person name="Massola Junior N.S."/>
            <person name="Baroncelli R."/>
        </authorList>
    </citation>
    <scope>NUCLEOTIDE SEQUENCE [LARGE SCALE GENOMIC DNA]</scope>
    <source>
        <strain evidence="1 2">LFN0009</strain>
    </source>
</reference>
<gene>
    <name evidence="1" type="ORF">CSOJ01_08047</name>
</gene>
<proteinExistence type="predicted"/>
<organism evidence="1 2">
    <name type="scientific">Colletotrichum sojae</name>
    <dbReference type="NCBI Taxonomy" id="2175907"/>
    <lineage>
        <taxon>Eukaryota</taxon>
        <taxon>Fungi</taxon>
        <taxon>Dikarya</taxon>
        <taxon>Ascomycota</taxon>
        <taxon>Pezizomycotina</taxon>
        <taxon>Sordariomycetes</taxon>
        <taxon>Hypocreomycetidae</taxon>
        <taxon>Glomerellales</taxon>
        <taxon>Glomerellaceae</taxon>
        <taxon>Colletotrichum</taxon>
        <taxon>Colletotrichum orchidearum species complex</taxon>
    </lineage>
</organism>
<accession>A0A8H6J7U2</accession>
<name>A0A8H6J7U2_9PEZI</name>
<evidence type="ECO:0000313" key="2">
    <source>
        <dbReference type="Proteomes" id="UP000652219"/>
    </source>
</evidence>
<protein>
    <submittedName>
        <fullName evidence="1">Uncharacterized protein</fullName>
    </submittedName>
</protein>
<dbReference type="EMBL" id="WIGN01000133">
    <property type="protein sequence ID" value="KAF6807606.1"/>
    <property type="molecule type" value="Genomic_DNA"/>
</dbReference>
<dbReference type="Proteomes" id="UP000652219">
    <property type="component" value="Unassembled WGS sequence"/>
</dbReference>
<sequence length="294" mass="32971">MGSGVHHAPALELHQVILDSSPIQSYQRIPTILTVSCGTIRHQAHGIGQAAAMALIQSSRSAAPKTLPTKELQNAVDDFRRILTDDQRAELRELRAVPDADAVLVLTAQLDMSSARSRGPSIASRLHPVLQFVRESSAIIDTFVPSHPEIAALVWGSVKLTMQVRRRNPPPFLGDELSNCIQVVLNFTSYYERISDLFMQFGRDCPRFADYQALFPDSLELQRAVRDFNASIISCCKHLVEALQQPWQTQLRSAFLQSFQQEFDPDLEKIRRCGLEVKQEIKLAKVMLRPAMQG</sequence>